<name>A0A2K2U7S9_9ACTN</name>
<reference evidence="2 3" key="1">
    <citation type="journal article" date="2018" name="Int. J. Syst. Evol. Microbiol.">
        <title>Rubneribacter badeniensis gen. nov., sp. nov. and Enteroscipio rubneri gen. nov., sp. nov., new members of the Eggerthellaceae isolated from human faeces.</title>
        <authorList>
            <person name="Danylec N."/>
            <person name="Gobl A."/>
            <person name="Stoll D.A."/>
            <person name="Hetzer B."/>
            <person name="Kulling S.E."/>
            <person name="Huch M."/>
        </authorList>
    </citation>
    <scope>NUCLEOTIDE SEQUENCE [LARGE SCALE GENOMIC DNA]</scope>
    <source>
        <strain evidence="2 3">ResAG-85</strain>
    </source>
</reference>
<evidence type="ECO:0000313" key="3">
    <source>
        <dbReference type="Proteomes" id="UP000236488"/>
    </source>
</evidence>
<evidence type="ECO:0000256" key="1">
    <source>
        <dbReference type="SAM" id="MobiDB-lite"/>
    </source>
</evidence>
<accession>A0A2K2U7S9</accession>
<protein>
    <submittedName>
        <fullName evidence="2">Uncharacterized protein</fullName>
    </submittedName>
</protein>
<gene>
    <name evidence="2" type="ORF">C2L80_01440</name>
</gene>
<feature type="region of interest" description="Disordered" evidence="1">
    <location>
        <begin position="89"/>
        <end position="113"/>
    </location>
</feature>
<comment type="caution">
    <text evidence="2">The sequence shown here is derived from an EMBL/GenBank/DDBJ whole genome shotgun (WGS) entry which is preliminary data.</text>
</comment>
<dbReference type="Proteomes" id="UP000236488">
    <property type="component" value="Unassembled WGS sequence"/>
</dbReference>
<sequence>MATEFPEEYLKALDKVIELSSFTTKYQVKGAEFSAAKTVKIPELVFDGGTTDYDRFKSEGRVELRCTSSLPAWGVRSKYFGARMVSVSRLPSTASPSSTSLSVEQGLARPVSP</sequence>
<proteinExistence type="predicted"/>
<evidence type="ECO:0000313" key="2">
    <source>
        <dbReference type="EMBL" id="PNV66386.1"/>
    </source>
</evidence>
<keyword evidence="3" id="KW-1185">Reference proteome</keyword>
<organism evidence="2 3">
    <name type="scientific">Rubneribacter badeniensis</name>
    <dbReference type="NCBI Taxonomy" id="2070688"/>
    <lineage>
        <taxon>Bacteria</taxon>
        <taxon>Bacillati</taxon>
        <taxon>Actinomycetota</taxon>
        <taxon>Coriobacteriia</taxon>
        <taxon>Eggerthellales</taxon>
        <taxon>Eggerthellaceae</taxon>
        <taxon>Rubneribacter</taxon>
    </lineage>
</organism>
<feature type="compositionally biased region" description="Low complexity" evidence="1">
    <location>
        <begin position="89"/>
        <end position="103"/>
    </location>
</feature>
<dbReference type="AlphaFoldDB" id="A0A2K2U7S9"/>
<dbReference type="RefSeq" id="WP_103262474.1">
    <property type="nucleotide sequence ID" value="NZ_PPEL01000003.1"/>
</dbReference>
<dbReference type="EMBL" id="PPEL01000003">
    <property type="protein sequence ID" value="PNV66386.1"/>
    <property type="molecule type" value="Genomic_DNA"/>
</dbReference>